<feature type="transmembrane region" description="Helical" evidence="2">
    <location>
        <begin position="143"/>
        <end position="165"/>
    </location>
</feature>
<keyword evidence="4" id="KW-1185">Reference proteome</keyword>
<keyword evidence="2" id="KW-1133">Transmembrane helix</keyword>
<feature type="region of interest" description="Disordered" evidence="1">
    <location>
        <begin position="175"/>
        <end position="221"/>
    </location>
</feature>
<dbReference type="AlphaFoldDB" id="A0A9P4HI40"/>
<accession>A0A9P4HI40</accession>
<comment type="caution">
    <text evidence="3">The sequence shown here is derived from an EMBL/GenBank/DDBJ whole genome shotgun (WGS) entry which is preliminary data.</text>
</comment>
<feature type="compositionally biased region" description="Basic and acidic residues" evidence="1">
    <location>
        <begin position="126"/>
        <end position="137"/>
    </location>
</feature>
<feature type="compositionally biased region" description="Polar residues" evidence="1">
    <location>
        <begin position="344"/>
        <end position="362"/>
    </location>
</feature>
<evidence type="ECO:0000313" key="4">
    <source>
        <dbReference type="Proteomes" id="UP000799777"/>
    </source>
</evidence>
<dbReference type="Proteomes" id="UP000799777">
    <property type="component" value="Unassembled WGS sequence"/>
</dbReference>
<dbReference type="OrthoDB" id="3935400at2759"/>
<name>A0A9P4HI40_9PLEO</name>
<evidence type="ECO:0000256" key="1">
    <source>
        <dbReference type="SAM" id="MobiDB-lite"/>
    </source>
</evidence>
<feature type="region of interest" description="Disordered" evidence="1">
    <location>
        <begin position="1"/>
        <end position="52"/>
    </location>
</feature>
<organism evidence="3 4">
    <name type="scientific">Setomelanomma holmii</name>
    <dbReference type="NCBI Taxonomy" id="210430"/>
    <lineage>
        <taxon>Eukaryota</taxon>
        <taxon>Fungi</taxon>
        <taxon>Dikarya</taxon>
        <taxon>Ascomycota</taxon>
        <taxon>Pezizomycotina</taxon>
        <taxon>Dothideomycetes</taxon>
        <taxon>Pleosporomycetidae</taxon>
        <taxon>Pleosporales</taxon>
        <taxon>Pleosporineae</taxon>
        <taxon>Phaeosphaeriaceae</taxon>
        <taxon>Setomelanomma</taxon>
    </lineage>
</organism>
<feature type="region of interest" description="Disordered" evidence="1">
    <location>
        <begin position="254"/>
        <end position="362"/>
    </location>
</feature>
<proteinExistence type="predicted"/>
<sequence length="362" mass="39320">MAPQRKNDDDDDHEYPLTSTTKDDDYEPTISPFPWKPVVMPSPIVSSESPEITDGEYTYTGYYKPHPTPPWVTNSNIPKPGPPLATSSSNWITTTKDSAEWESQYESRTSTSPIRLGSAPPTSSDLGHRPGWTDKGRDSNVGFVVGAVIGPIAALTVIGMLVFFCMRKRKRRAQSAAAQQRVQEMKMQPQPQSTVQPYMAPPSGPSPQYSPTDSHPLPLSSPVVPHPVILGPIPSGSNGAYFTGIDTSDVVSMTSASHLRPTPVNPFNDNESLVEPPPPYRPRSAAPPSLTNSSRQSSLRASIAPPTTSRTHLIERSPFDDPVEDDAISDLSGPTAGRYEENMSAVSDLSYQQDPVVNRPSL</sequence>
<protein>
    <submittedName>
        <fullName evidence="3">Uncharacterized protein</fullName>
    </submittedName>
</protein>
<dbReference type="EMBL" id="ML978163">
    <property type="protein sequence ID" value="KAF2033984.1"/>
    <property type="molecule type" value="Genomic_DNA"/>
</dbReference>
<evidence type="ECO:0000256" key="2">
    <source>
        <dbReference type="SAM" id="Phobius"/>
    </source>
</evidence>
<feature type="compositionally biased region" description="Polar residues" evidence="1">
    <location>
        <begin position="104"/>
        <end position="113"/>
    </location>
</feature>
<reference evidence="3" key="1">
    <citation type="journal article" date="2020" name="Stud. Mycol.">
        <title>101 Dothideomycetes genomes: a test case for predicting lifestyles and emergence of pathogens.</title>
        <authorList>
            <person name="Haridas S."/>
            <person name="Albert R."/>
            <person name="Binder M."/>
            <person name="Bloem J."/>
            <person name="Labutti K."/>
            <person name="Salamov A."/>
            <person name="Andreopoulos B."/>
            <person name="Baker S."/>
            <person name="Barry K."/>
            <person name="Bills G."/>
            <person name="Bluhm B."/>
            <person name="Cannon C."/>
            <person name="Castanera R."/>
            <person name="Culley D."/>
            <person name="Daum C."/>
            <person name="Ezra D."/>
            <person name="Gonzalez J."/>
            <person name="Henrissat B."/>
            <person name="Kuo A."/>
            <person name="Liang C."/>
            <person name="Lipzen A."/>
            <person name="Lutzoni F."/>
            <person name="Magnuson J."/>
            <person name="Mondo S."/>
            <person name="Nolan M."/>
            <person name="Ohm R."/>
            <person name="Pangilinan J."/>
            <person name="Park H.-J."/>
            <person name="Ramirez L."/>
            <person name="Alfaro M."/>
            <person name="Sun H."/>
            <person name="Tritt A."/>
            <person name="Yoshinaga Y."/>
            <person name="Zwiers L.-H."/>
            <person name="Turgeon B."/>
            <person name="Goodwin S."/>
            <person name="Spatafora J."/>
            <person name="Crous P."/>
            <person name="Grigoriev I."/>
        </authorList>
    </citation>
    <scope>NUCLEOTIDE SEQUENCE</scope>
    <source>
        <strain evidence="3">CBS 110217</strain>
    </source>
</reference>
<evidence type="ECO:0000313" key="3">
    <source>
        <dbReference type="EMBL" id="KAF2033984.1"/>
    </source>
</evidence>
<feature type="compositionally biased region" description="Polar residues" evidence="1">
    <location>
        <begin position="290"/>
        <end position="311"/>
    </location>
</feature>
<feature type="compositionally biased region" description="Low complexity" evidence="1">
    <location>
        <begin position="37"/>
        <end position="52"/>
    </location>
</feature>
<keyword evidence="2" id="KW-0812">Transmembrane</keyword>
<keyword evidence="2" id="KW-0472">Membrane</keyword>
<feature type="region of interest" description="Disordered" evidence="1">
    <location>
        <begin position="97"/>
        <end position="137"/>
    </location>
</feature>
<gene>
    <name evidence="3" type="ORF">EK21DRAFT_85790</name>
</gene>